<organism evidence="1 2">
    <name type="scientific">Zoarces viviparus</name>
    <name type="common">Viviparous eelpout</name>
    <name type="synonym">Blennius viviparus</name>
    <dbReference type="NCBI Taxonomy" id="48416"/>
    <lineage>
        <taxon>Eukaryota</taxon>
        <taxon>Metazoa</taxon>
        <taxon>Chordata</taxon>
        <taxon>Craniata</taxon>
        <taxon>Vertebrata</taxon>
        <taxon>Euteleostomi</taxon>
        <taxon>Actinopterygii</taxon>
        <taxon>Neopterygii</taxon>
        <taxon>Teleostei</taxon>
        <taxon>Neoteleostei</taxon>
        <taxon>Acanthomorphata</taxon>
        <taxon>Eupercaria</taxon>
        <taxon>Perciformes</taxon>
        <taxon>Cottioidei</taxon>
        <taxon>Zoarcales</taxon>
        <taxon>Zoarcidae</taxon>
        <taxon>Zoarcinae</taxon>
        <taxon>Zoarces</taxon>
    </lineage>
</organism>
<proteinExistence type="predicted"/>
<comment type="caution">
    <text evidence="1">The sequence shown here is derived from an EMBL/GenBank/DDBJ whole genome shotgun (WGS) entry which is preliminary data.</text>
</comment>
<keyword evidence="2" id="KW-1185">Reference proteome</keyword>
<name>A0AAW1EBZ5_ZOAVI</name>
<reference evidence="1 2" key="1">
    <citation type="journal article" date="2024" name="Genome Biol. Evol.">
        <title>Chromosome-level genome assembly of the viviparous eelpout Zoarces viviparus.</title>
        <authorList>
            <person name="Fuhrmann N."/>
            <person name="Brasseur M.V."/>
            <person name="Bakowski C.E."/>
            <person name="Podsiadlowski L."/>
            <person name="Prost S."/>
            <person name="Krehenwinkel H."/>
            <person name="Mayer C."/>
        </authorList>
    </citation>
    <scope>NUCLEOTIDE SEQUENCE [LARGE SCALE GENOMIC DNA]</scope>
    <source>
        <strain evidence="1">NO-MEL_2022_Ind0_liver</strain>
    </source>
</reference>
<dbReference type="EMBL" id="JBCEZU010000434">
    <property type="protein sequence ID" value="KAK9519950.1"/>
    <property type="molecule type" value="Genomic_DNA"/>
</dbReference>
<protein>
    <submittedName>
        <fullName evidence="1">Uncharacterized protein</fullName>
    </submittedName>
</protein>
<sequence>MYCPVYAKLREYPDGTRVSTTHLTDGRFVVIGPRLLPILYRSPTPKVDNDATSITEVEHRDVVVQTETEGIIPNLMGMWGYDEDLGELREVIPEGLADYRESDEETLHSPAPILVSLSPNTILDQNVLALVKNMEDQLRDADDEDAFLGF</sequence>
<dbReference type="AlphaFoldDB" id="A0AAW1EBZ5"/>
<accession>A0AAW1EBZ5</accession>
<evidence type="ECO:0000313" key="1">
    <source>
        <dbReference type="EMBL" id="KAK9519950.1"/>
    </source>
</evidence>
<evidence type="ECO:0000313" key="2">
    <source>
        <dbReference type="Proteomes" id="UP001488805"/>
    </source>
</evidence>
<gene>
    <name evidence="1" type="ORF">VZT92_022641</name>
</gene>
<dbReference type="Proteomes" id="UP001488805">
    <property type="component" value="Unassembled WGS sequence"/>
</dbReference>